<evidence type="ECO:0000313" key="5">
    <source>
        <dbReference type="Proteomes" id="UP001501358"/>
    </source>
</evidence>
<evidence type="ECO:0000256" key="1">
    <source>
        <dbReference type="SAM" id="MobiDB-lite"/>
    </source>
</evidence>
<name>A0ABP5ZG00_9ACTN</name>
<evidence type="ECO:0000259" key="3">
    <source>
        <dbReference type="Pfam" id="PF20177"/>
    </source>
</evidence>
<feature type="compositionally biased region" description="Basic and acidic residues" evidence="1">
    <location>
        <begin position="16"/>
        <end position="31"/>
    </location>
</feature>
<dbReference type="Pfam" id="PF20177">
    <property type="entry name" value="DUF6542"/>
    <property type="match status" value="1"/>
</dbReference>
<feature type="domain" description="DUF6542" evidence="3">
    <location>
        <begin position="129"/>
        <end position="240"/>
    </location>
</feature>
<protein>
    <recommendedName>
        <fullName evidence="3">DUF6542 domain-containing protein</fullName>
    </recommendedName>
</protein>
<feature type="compositionally biased region" description="Low complexity" evidence="1">
    <location>
        <begin position="45"/>
        <end position="55"/>
    </location>
</feature>
<feature type="transmembrane region" description="Helical" evidence="2">
    <location>
        <begin position="160"/>
        <end position="176"/>
    </location>
</feature>
<proteinExistence type="predicted"/>
<keyword evidence="2" id="KW-0472">Membrane</keyword>
<dbReference type="InterPro" id="IPR046672">
    <property type="entry name" value="DUF6542"/>
</dbReference>
<keyword evidence="5" id="KW-1185">Reference proteome</keyword>
<dbReference type="Proteomes" id="UP001501358">
    <property type="component" value="Unassembled WGS sequence"/>
</dbReference>
<keyword evidence="2" id="KW-1133">Transmembrane helix</keyword>
<keyword evidence="2" id="KW-0812">Transmembrane</keyword>
<gene>
    <name evidence="4" type="ORF">GCM10010406_33320</name>
</gene>
<organism evidence="4 5">
    <name type="scientific">Streptomyces thermolineatus</name>
    <dbReference type="NCBI Taxonomy" id="44033"/>
    <lineage>
        <taxon>Bacteria</taxon>
        <taxon>Bacillati</taxon>
        <taxon>Actinomycetota</taxon>
        <taxon>Actinomycetes</taxon>
        <taxon>Kitasatosporales</taxon>
        <taxon>Streptomycetaceae</taxon>
        <taxon>Streptomyces</taxon>
    </lineage>
</organism>
<feature type="region of interest" description="Disordered" evidence="1">
    <location>
        <begin position="1"/>
        <end position="124"/>
    </location>
</feature>
<feature type="compositionally biased region" description="Low complexity" evidence="1">
    <location>
        <begin position="61"/>
        <end position="115"/>
    </location>
</feature>
<feature type="transmembrane region" description="Helical" evidence="2">
    <location>
        <begin position="181"/>
        <end position="198"/>
    </location>
</feature>
<feature type="transmembrane region" description="Helical" evidence="2">
    <location>
        <begin position="130"/>
        <end position="154"/>
    </location>
</feature>
<evidence type="ECO:0000256" key="2">
    <source>
        <dbReference type="SAM" id="Phobius"/>
    </source>
</evidence>
<evidence type="ECO:0000313" key="4">
    <source>
        <dbReference type="EMBL" id="GAA2494558.1"/>
    </source>
</evidence>
<feature type="transmembrane region" description="Helical" evidence="2">
    <location>
        <begin position="218"/>
        <end position="237"/>
    </location>
</feature>
<reference evidence="5" key="1">
    <citation type="journal article" date="2019" name="Int. J. Syst. Evol. Microbiol.">
        <title>The Global Catalogue of Microorganisms (GCM) 10K type strain sequencing project: providing services to taxonomists for standard genome sequencing and annotation.</title>
        <authorList>
            <consortium name="The Broad Institute Genomics Platform"/>
            <consortium name="The Broad Institute Genome Sequencing Center for Infectious Disease"/>
            <person name="Wu L."/>
            <person name="Ma J."/>
        </authorList>
    </citation>
    <scope>NUCLEOTIDE SEQUENCE [LARGE SCALE GENOMIC DNA]</scope>
    <source>
        <strain evidence="5">JCM 6307</strain>
    </source>
</reference>
<comment type="caution">
    <text evidence="4">The sequence shown here is derived from an EMBL/GenBank/DDBJ whole genome shotgun (WGS) entry which is preliminary data.</text>
</comment>
<sequence length="256" mass="24687">MCPSHRQTGTATYRGPVEHPSTRFSRREPRRAGRPPRLPRPAGPAAPGGPSSPGSPGTPGTPGAAGPPAAQAAQAAPRRRTATGPPGAAAPQGGASGRGPRTGRTARPARPAGATRAGGGGGAGLSGPRLTAAGAAVVVGGLTAAGAALDALLLDGTGPVFKAFFVLACVAGALRVRPSDLLAPAVAAPLVFALAVLFTGTPGDGAAGRAMALFTDLAVNAGWLFLGTGLALAVAAARRLGAAVAARTAGGRTPPR</sequence>
<dbReference type="EMBL" id="BAAATA010000018">
    <property type="protein sequence ID" value="GAA2494558.1"/>
    <property type="molecule type" value="Genomic_DNA"/>
</dbReference>
<feature type="compositionally biased region" description="Polar residues" evidence="1">
    <location>
        <begin position="1"/>
        <end position="11"/>
    </location>
</feature>
<accession>A0ABP5ZG00</accession>